<feature type="compositionally biased region" description="Basic residues" evidence="3">
    <location>
        <begin position="55"/>
        <end position="65"/>
    </location>
</feature>
<feature type="compositionally biased region" description="Basic and acidic residues" evidence="3">
    <location>
        <begin position="111"/>
        <end position="121"/>
    </location>
</feature>
<feature type="region of interest" description="Disordered" evidence="3">
    <location>
        <begin position="1"/>
        <end position="124"/>
    </location>
</feature>
<evidence type="ECO:0000256" key="1">
    <source>
        <dbReference type="ARBA" id="ARBA00022884"/>
    </source>
</evidence>
<comment type="caution">
    <text evidence="5">The sequence shown here is derived from an EMBL/GenBank/DDBJ whole genome shotgun (WGS) entry which is preliminary data.</text>
</comment>
<feature type="compositionally biased region" description="Low complexity" evidence="3">
    <location>
        <begin position="10"/>
        <end position="20"/>
    </location>
</feature>
<reference evidence="5 6" key="1">
    <citation type="submission" date="2016-03" db="EMBL/GenBank/DDBJ databases">
        <title>Draft genome sequence of the Fonsecaea monophora CBS 269.37.</title>
        <authorList>
            <person name="Bombassaro A."/>
            <person name="Vinicius W.A."/>
            <person name="De Hoog S."/>
            <person name="Sun J."/>
            <person name="Souza E.M."/>
            <person name="Raittz R.T."/>
            <person name="Costa F."/>
            <person name="Leao A.C."/>
            <person name="Tadra-Sfeir M.Z."/>
            <person name="Baura V."/>
            <person name="Balsanelli E."/>
            <person name="Pedrosa F.O."/>
            <person name="Moreno L.F."/>
            <person name="Steffens M.B."/>
            <person name="Xi L."/>
            <person name="Bocca A.L."/>
            <person name="Felipe M.S."/>
            <person name="Teixeira M."/>
            <person name="Telles Filho F.Q."/>
            <person name="Azevedo C.M."/>
            <person name="Gomes R."/>
            <person name="Vicente V.A."/>
        </authorList>
    </citation>
    <scope>NUCLEOTIDE SEQUENCE [LARGE SCALE GENOMIC DNA]</scope>
    <source>
        <strain evidence="5 6">CBS 269.37</strain>
    </source>
</reference>
<dbReference type="InterPro" id="IPR035979">
    <property type="entry name" value="RBD_domain_sf"/>
</dbReference>
<dbReference type="PROSITE" id="PS50102">
    <property type="entry name" value="RRM"/>
    <property type="match status" value="1"/>
</dbReference>
<dbReference type="Pfam" id="PF00076">
    <property type="entry name" value="RRM_1"/>
    <property type="match status" value="1"/>
</dbReference>
<dbReference type="PANTHER" id="PTHR23236">
    <property type="entry name" value="EUKARYOTIC TRANSLATION INITIATION FACTOR 4B/4H"/>
    <property type="match status" value="1"/>
</dbReference>
<dbReference type="InterPro" id="IPR000504">
    <property type="entry name" value="RRM_dom"/>
</dbReference>
<dbReference type="GO" id="GO:0042274">
    <property type="term" value="P:ribosomal small subunit biogenesis"/>
    <property type="evidence" value="ECO:0007669"/>
    <property type="project" value="TreeGrafter"/>
</dbReference>
<sequence length="311" mass="34551">MSKKRKRDLAQSQDQAQDDSIVTQPQSDQKSQTVAQNPPANAKSKGQLKQEKSERRAKRQKKSRDHGKGEETSAAINTVVPTPDPTSTETSAGNVEPQEHVPETHKKRKASKIEKNDDEQKTTTPTRFIVFVGNLPFETTSEQIKVHFSKLSPTSVRLSTDKKTGKSKGFAFVEFDNYDKMKTCLKLYHHSLFDPDGKDGETGAASDQGTLGELQSQRQGKKSKGRRINVELTAGGGGKSKDRKAKIKTKNDKLKEERERRRLKEKAERDKVDSKKKGPPETGANAIVVAGSEVKDGRGDIHPSRLSRVKH</sequence>
<feature type="compositionally biased region" description="Polar residues" evidence="3">
    <location>
        <begin position="21"/>
        <end position="39"/>
    </location>
</feature>
<gene>
    <name evidence="5" type="ORF">AYO21_10826</name>
</gene>
<dbReference type="GO" id="GO:0005730">
    <property type="term" value="C:nucleolus"/>
    <property type="evidence" value="ECO:0007669"/>
    <property type="project" value="TreeGrafter"/>
</dbReference>
<dbReference type="SMART" id="SM00360">
    <property type="entry name" value="RRM"/>
    <property type="match status" value="1"/>
</dbReference>
<dbReference type="PANTHER" id="PTHR23236:SF51">
    <property type="entry name" value="NUCLEOLAR PROTEIN 6"/>
    <property type="match status" value="1"/>
</dbReference>
<dbReference type="InterPro" id="IPR034228">
    <property type="entry name" value="Nop6_RRM"/>
</dbReference>
<dbReference type="OrthoDB" id="167718at2759"/>
<dbReference type="Gene3D" id="3.30.70.330">
    <property type="match status" value="1"/>
</dbReference>
<feature type="compositionally biased region" description="Polar residues" evidence="3">
    <location>
        <begin position="74"/>
        <end position="93"/>
    </location>
</feature>
<name>A0A177ESL0_9EURO</name>
<feature type="region of interest" description="Disordered" evidence="3">
    <location>
        <begin position="199"/>
        <end position="311"/>
    </location>
</feature>
<organism evidence="5 6">
    <name type="scientific">Fonsecaea monophora</name>
    <dbReference type="NCBI Taxonomy" id="254056"/>
    <lineage>
        <taxon>Eukaryota</taxon>
        <taxon>Fungi</taxon>
        <taxon>Dikarya</taxon>
        <taxon>Ascomycota</taxon>
        <taxon>Pezizomycotina</taxon>
        <taxon>Eurotiomycetes</taxon>
        <taxon>Chaetothyriomycetidae</taxon>
        <taxon>Chaetothyriales</taxon>
        <taxon>Herpotrichiellaceae</taxon>
        <taxon>Fonsecaea</taxon>
    </lineage>
</organism>
<evidence type="ECO:0000313" key="5">
    <source>
        <dbReference type="EMBL" id="OAG34993.1"/>
    </source>
</evidence>
<evidence type="ECO:0000259" key="4">
    <source>
        <dbReference type="PROSITE" id="PS50102"/>
    </source>
</evidence>
<dbReference type="AlphaFoldDB" id="A0A177ESL0"/>
<feature type="compositionally biased region" description="Basic and acidic residues" evidence="3">
    <location>
        <begin position="293"/>
        <end position="303"/>
    </location>
</feature>
<feature type="domain" description="RRM" evidence="4">
    <location>
        <begin position="128"/>
        <end position="235"/>
    </location>
</feature>
<dbReference type="FunFam" id="3.30.70.330:FF:000376">
    <property type="entry name" value="Putative RNA binding protein"/>
    <property type="match status" value="1"/>
</dbReference>
<dbReference type="SUPFAM" id="SSF54928">
    <property type="entry name" value="RNA-binding domain, RBD"/>
    <property type="match status" value="1"/>
</dbReference>
<dbReference type="RefSeq" id="XP_022506945.1">
    <property type="nucleotide sequence ID" value="XM_022660734.1"/>
</dbReference>
<feature type="compositionally biased region" description="Basic and acidic residues" evidence="3">
    <location>
        <begin position="249"/>
        <end position="279"/>
    </location>
</feature>
<evidence type="ECO:0000256" key="2">
    <source>
        <dbReference type="PROSITE-ProRule" id="PRU00176"/>
    </source>
</evidence>
<feature type="compositionally biased region" description="Polar residues" evidence="3">
    <location>
        <begin position="205"/>
        <end position="218"/>
    </location>
</feature>
<evidence type="ECO:0000256" key="3">
    <source>
        <dbReference type="SAM" id="MobiDB-lite"/>
    </source>
</evidence>
<dbReference type="InterPro" id="IPR012677">
    <property type="entry name" value="Nucleotide-bd_a/b_plait_sf"/>
</dbReference>
<protein>
    <recommendedName>
        <fullName evidence="4">RRM domain-containing protein</fullName>
    </recommendedName>
</protein>
<keyword evidence="6" id="KW-1185">Reference proteome</keyword>
<keyword evidence="1 2" id="KW-0694">RNA-binding</keyword>
<dbReference type="EMBL" id="LVKK01000133">
    <property type="protein sequence ID" value="OAG34993.1"/>
    <property type="molecule type" value="Genomic_DNA"/>
</dbReference>
<accession>A0A177ESL0</accession>
<dbReference type="CDD" id="cd12400">
    <property type="entry name" value="RRM_Nop6"/>
    <property type="match status" value="1"/>
</dbReference>
<dbReference type="GeneID" id="34605936"/>
<dbReference type="Proteomes" id="UP000077002">
    <property type="component" value="Unassembled WGS sequence"/>
</dbReference>
<proteinExistence type="predicted"/>
<evidence type="ECO:0000313" key="6">
    <source>
        <dbReference type="Proteomes" id="UP000077002"/>
    </source>
</evidence>
<dbReference type="GO" id="GO:0019843">
    <property type="term" value="F:rRNA binding"/>
    <property type="evidence" value="ECO:0007669"/>
    <property type="project" value="TreeGrafter"/>
</dbReference>